<keyword evidence="5" id="KW-1185">Reference proteome</keyword>
<dbReference type="EMBL" id="JAGEUA010000005">
    <property type="protein sequence ID" value="KAL0979863.1"/>
    <property type="molecule type" value="Genomic_DNA"/>
</dbReference>
<dbReference type="GO" id="GO:0005615">
    <property type="term" value="C:extracellular space"/>
    <property type="evidence" value="ECO:0007669"/>
    <property type="project" value="UniProtKB-KW"/>
</dbReference>
<feature type="signal peptide" evidence="2">
    <location>
        <begin position="1"/>
        <end position="22"/>
    </location>
</feature>
<reference evidence="4 5" key="1">
    <citation type="submission" date="2024-06" db="EMBL/GenBank/DDBJ databases">
        <authorList>
            <person name="Pan Q."/>
            <person name="Wen M."/>
            <person name="Jouanno E."/>
            <person name="Zahm M."/>
            <person name="Klopp C."/>
            <person name="Cabau C."/>
            <person name="Louis A."/>
            <person name="Berthelot C."/>
            <person name="Parey E."/>
            <person name="Roest Crollius H."/>
            <person name="Montfort J."/>
            <person name="Robinson-Rechavi M."/>
            <person name="Bouchez O."/>
            <person name="Lampietro C."/>
            <person name="Lopez Roques C."/>
            <person name="Donnadieu C."/>
            <person name="Postlethwait J."/>
            <person name="Bobe J."/>
            <person name="Verreycken H."/>
            <person name="Guiguen Y."/>
        </authorList>
    </citation>
    <scope>NUCLEOTIDE SEQUENCE [LARGE SCALE GENOMIC DNA]</scope>
    <source>
        <strain evidence="4">Up_M1</strain>
        <tissue evidence="4">Testis</tissue>
    </source>
</reference>
<dbReference type="Gene3D" id="2.40.50.40">
    <property type="match status" value="1"/>
</dbReference>
<keyword evidence="1" id="KW-0202">Cytokine</keyword>
<evidence type="ECO:0000259" key="3">
    <source>
        <dbReference type="Pfam" id="PF00048"/>
    </source>
</evidence>
<keyword evidence="2" id="KW-0732">Signal</keyword>
<dbReference type="Pfam" id="PF00048">
    <property type="entry name" value="IL8"/>
    <property type="match status" value="1"/>
</dbReference>
<evidence type="ECO:0000256" key="1">
    <source>
        <dbReference type="ARBA" id="ARBA00022514"/>
    </source>
</evidence>
<organism evidence="4 5">
    <name type="scientific">Umbra pygmaea</name>
    <name type="common">Eastern mudminnow</name>
    <dbReference type="NCBI Taxonomy" id="75934"/>
    <lineage>
        <taxon>Eukaryota</taxon>
        <taxon>Metazoa</taxon>
        <taxon>Chordata</taxon>
        <taxon>Craniata</taxon>
        <taxon>Vertebrata</taxon>
        <taxon>Euteleostomi</taxon>
        <taxon>Actinopterygii</taxon>
        <taxon>Neopterygii</taxon>
        <taxon>Teleostei</taxon>
        <taxon>Protacanthopterygii</taxon>
        <taxon>Esociformes</taxon>
        <taxon>Umbridae</taxon>
        <taxon>Umbra</taxon>
    </lineage>
</organism>
<proteinExistence type="predicted"/>
<dbReference type="SUPFAM" id="SSF54117">
    <property type="entry name" value="Interleukin 8-like chemokines"/>
    <property type="match status" value="1"/>
</dbReference>
<gene>
    <name evidence="4" type="ORF">UPYG_G00190800</name>
</gene>
<protein>
    <recommendedName>
        <fullName evidence="3">Chemokine interleukin-8-like domain-containing protein</fullName>
    </recommendedName>
</protein>
<feature type="domain" description="Chemokine interleukin-8-like" evidence="3">
    <location>
        <begin position="30"/>
        <end position="77"/>
    </location>
</feature>
<evidence type="ECO:0000313" key="5">
    <source>
        <dbReference type="Proteomes" id="UP001557470"/>
    </source>
</evidence>
<sequence>MRQHILVMAFATLMISTDVLSAFRMHGRQNCLCKGTRNHVNPRNIIHHRVHQKSPMCNRVEIVVRSSISNSSFCLNPYSIVGKMLQEMKHTDPRMRK</sequence>
<dbReference type="AlphaFoldDB" id="A0ABD0XHV1"/>
<evidence type="ECO:0000256" key="2">
    <source>
        <dbReference type="SAM" id="SignalP"/>
    </source>
</evidence>
<dbReference type="InterPro" id="IPR001811">
    <property type="entry name" value="Chemokine_IL8-like_dom"/>
</dbReference>
<comment type="caution">
    <text evidence="4">The sequence shown here is derived from an EMBL/GenBank/DDBJ whole genome shotgun (WGS) entry which is preliminary data.</text>
</comment>
<accession>A0ABD0XHV1</accession>
<name>A0ABD0XHV1_UMBPY</name>
<feature type="chain" id="PRO_5044830952" description="Chemokine interleukin-8-like domain-containing protein" evidence="2">
    <location>
        <begin position="23"/>
        <end position="97"/>
    </location>
</feature>
<dbReference type="GO" id="GO:0005125">
    <property type="term" value="F:cytokine activity"/>
    <property type="evidence" value="ECO:0007669"/>
    <property type="project" value="UniProtKB-KW"/>
</dbReference>
<dbReference type="InterPro" id="IPR036048">
    <property type="entry name" value="Interleukin_8-like_sf"/>
</dbReference>
<evidence type="ECO:0000313" key="4">
    <source>
        <dbReference type="EMBL" id="KAL0979863.1"/>
    </source>
</evidence>
<dbReference type="Proteomes" id="UP001557470">
    <property type="component" value="Unassembled WGS sequence"/>
</dbReference>